<feature type="compositionally biased region" description="Polar residues" evidence="2">
    <location>
        <begin position="82"/>
        <end position="92"/>
    </location>
</feature>
<keyword evidence="3" id="KW-0812">Transmembrane</keyword>
<keyword evidence="3" id="KW-0472">Membrane</keyword>
<accession>A0A516SL92</accession>
<protein>
    <submittedName>
        <fullName evidence="4">Uncharacterized protein</fullName>
    </submittedName>
</protein>
<feature type="compositionally biased region" description="Basic and acidic residues" evidence="2">
    <location>
        <begin position="98"/>
        <end position="107"/>
    </location>
</feature>
<name>A0A516SL92_9NEIS</name>
<dbReference type="KEGG" id="cari:FNU76_22615"/>
<dbReference type="EMBL" id="CP041730">
    <property type="protein sequence ID" value="QDQ28921.1"/>
    <property type="molecule type" value="Genomic_DNA"/>
</dbReference>
<feature type="transmembrane region" description="Helical" evidence="3">
    <location>
        <begin position="6"/>
        <end position="25"/>
    </location>
</feature>
<dbReference type="Proteomes" id="UP000317550">
    <property type="component" value="Chromosome"/>
</dbReference>
<keyword evidence="1" id="KW-0175">Coiled coil</keyword>
<organism evidence="4 5">
    <name type="scientific">Chitinimonas arctica</name>
    <dbReference type="NCBI Taxonomy" id="2594795"/>
    <lineage>
        <taxon>Bacteria</taxon>
        <taxon>Pseudomonadati</taxon>
        <taxon>Pseudomonadota</taxon>
        <taxon>Betaproteobacteria</taxon>
        <taxon>Neisseriales</taxon>
        <taxon>Chitinibacteraceae</taxon>
        <taxon>Chitinimonas</taxon>
    </lineage>
</organism>
<dbReference type="AlphaFoldDB" id="A0A516SL92"/>
<evidence type="ECO:0000256" key="3">
    <source>
        <dbReference type="SAM" id="Phobius"/>
    </source>
</evidence>
<feature type="region of interest" description="Disordered" evidence="2">
    <location>
        <begin position="79"/>
        <end position="107"/>
    </location>
</feature>
<evidence type="ECO:0000313" key="4">
    <source>
        <dbReference type="EMBL" id="QDQ28921.1"/>
    </source>
</evidence>
<reference evidence="5" key="1">
    <citation type="submission" date="2019-07" db="EMBL/GenBank/DDBJ databases">
        <title>Chitinimonas sp. nov., isolated from Ny-Alesund, arctica soil.</title>
        <authorList>
            <person name="Xu Q."/>
            <person name="Peng F."/>
        </authorList>
    </citation>
    <scope>NUCLEOTIDE SEQUENCE [LARGE SCALE GENOMIC DNA]</scope>
    <source>
        <strain evidence="5">R3-44</strain>
    </source>
</reference>
<feature type="coiled-coil region" evidence="1">
    <location>
        <begin position="116"/>
        <end position="150"/>
    </location>
</feature>
<keyword evidence="3" id="KW-1133">Transmembrane helix</keyword>
<evidence type="ECO:0000256" key="2">
    <source>
        <dbReference type="SAM" id="MobiDB-lite"/>
    </source>
</evidence>
<gene>
    <name evidence="4" type="ORF">FNU76_22615</name>
</gene>
<sequence>MLKNSIVPILFYINLFLKVLIMNIASISTNSCSPTNYCNQPLRLVKRVHDHGPTEKYITLTYNNVMAFRENPNYIPKPRNIFNPSAAATPTPSLGKRPSPDWEKLEKEPKQADVLEKSLQEDCESLKEQVARLNANIDRLEKQYIQNEVDFNAAVEEENRSHNQYMTKLETLYNAKRHARNLSAHIV</sequence>
<evidence type="ECO:0000256" key="1">
    <source>
        <dbReference type="SAM" id="Coils"/>
    </source>
</evidence>
<keyword evidence="5" id="KW-1185">Reference proteome</keyword>
<evidence type="ECO:0000313" key="5">
    <source>
        <dbReference type="Proteomes" id="UP000317550"/>
    </source>
</evidence>
<proteinExistence type="predicted"/>